<feature type="transmembrane region" description="Helical" evidence="8">
    <location>
        <begin position="209"/>
        <end position="230"/>
    </location>
</feature>
<dbReference type="GO" id="GO:0034389">
    <property type="term" value="P:lipid droplet organization"/>
    <property type="evidence" value="ECO:0007669"/>
    <property type="project" value="TreeGrafter"/>
</dbReference>
<keyword evidence="6" id="KW-0443">Lipid metabolism</keyword>
<dbReference type="GO" id="GO:0010945">
    <property type="term" value="F:coenzyme A diphosphatase activity"/>
    <property type="evidence" value="ECO:0007669"/>
    <property type="project" value="InterPro"/>
</dbReference>
<comment type="subcellular location">
    <subcellularLocation>
        <location evidence="1">Endoplasmic reticulum membrane</location>
        <topology evidence="1">Multi-pass membrane protein</topology>
    </subcellularLocation>
</comment>
<feature type="transmembrane region" description="Helical" evidence="8">
    <location>
        <begin position="179"/>
        <end position="197"/>
    </location>
</feature>
<keyword evidence="4" id="KW-0256">Endoplasmic reticulum</keyword>
<dbReference type="GO" id="GO:0019915">
    <property type="term" value="P:lipid storage"/>
    <property type="evidence" value="ECO:0007669"/>
    <property type="project" value="InterPro"/>
</dbReference>
<keyword evidence="5 8" id="KW-1133">Transmembrane helix</keyword>
<evidence type="ECO:0000256" key="6">
    <source>
        <dbReference type="ARBA" id="ARBA00023098"/>
    </source>
</evidence>
<reference evidence="9 10" key="1">
    <citation type="journal article" date="2019" name="Nat. Ecol. Evol.">
        <title>Megaphylogeny resolves global patterns of mushroom evolution.</title>
        <authorList>
            <person name="Varga T."/>
            <person name="Krizsan K."/>
            <person name="Foldi C."/>
            <person name="Dima B."/>
            <person name="Sanchez-Garcia M."/>
            <person name="Sanchez-Ramirez S."/>
            <person name="Szollosi G.J."/>
            <person name="Szarkandi J.G."/>
            <person name="Papp V."/>
            <person name="Albert L."/>
            <person name="Andreopoulos W."/>
            <person name="Angelini C."/>
            <person name="Antonin V."/>
            <person name="Barry K.W."/>
            <person name="Bougher N.L."/>
            <person name="Buchanan P."/>
            <person name="Buyck B."/>
            <person name="Bense V."/>
            <person name="Catcheside P."/>
            <person name="Chovatia M."/>
            <person name="Cooper J."/>
            <person name="Damon W."/>
            <person name="Desjardin D."/>
            <person name="Finy P."/>
            <person name="Geml J."/>
            <person name="Haridas S."/>
            <person name="Hughes K."/>
            <person name="Justo A."/>
            <person name="Karasinski D."/>
            <person name="Kautmanova I."/>
            <person name="Kiss B."/>
            <person name="Kocsube S."/>
            <person name="Kotiranta H."/>
            <person name="LaButti K.M."/>
            <person name="Lechner B.E."/>
            <person name="Liimatainen K."/>
            <person name="Lipzen A."/>
            <person name="Lukacs Z."/>
            <person name="Mihaltcheva S."/>
            <person name="Morgado L.N."/>
            <person name="Niskanen T."/>
            <person name="Noordeloos M.E."/>
            <person name="Ohm R.A."/>
            <person name="Ortiz-Santana B."/>
            <person name="Ovrebo C."/>
            <person name="Racz N."/>
            <person name="Riley R."/>
            <person name="Savchenko A."/>
            <person name="Shiryaev A."/>
            <person name="Soop K."/>
            <person name="Spirin V."/>
            <person name="Szebenyi C."/>
            <person name="Tomsovsky M."/>
            <person name="Tulloss R.E."/>
            <person name="Uehling J."/>
            <person name="Grigoriev I.V."/>
            <person name="Vagvolgyi C."/>
            <person name="Papp T."/>
            <person name="Martin F.M."/>
            <person name="Miettinen O."/>
            <person name="Hibbett D.S."/>
            <person name="Nagy L.G."/>
        </authorList>
    </citation>
    <scope>NUCLEOTIDE SEQUENCE [LARGE SCALE GENOMIC DNA]</scope>
    <source>
        <strain evidence="9 10">CBS 962.96</strain>
    </source>
</reference>
<keyword evidence="2 8" id="KW-0812">Transmembrane</keyword>
<sequence length="262" mass="29244">MPDARWVAFTCITLTVAFGTAYSIVYSTYLDTSNPLVAHLAHPLHKTHYWARKSNFLNVYFIKKAWGWTSAAFWLTWITSNPSTRTYPRLMQWLTATVCWIAFTASFFGPPIFDRVIVASGGECVVALPSGDPISVPAEYCYTKSTVTPASHPHLFAAPSLMLPSEWTGIPRLRKGHDISGHVFLLTMSVLFLADQLRPSLLTRDWSALHKWAVVNTTALIGLWIFAAYTTSVYFHSPQEKVTGYLLGIAGYLATQLPPLLL</sequence>
<dbReference type="OrthoDB" id="5579088at2759"/>
<dbReference type="Pfam" id="PF10261">
    <property type="entry name" value="FIT"/>
    <property type="match status" value="2"/>
</dbReference>
<gene>
    <name evidence="9" type="ORF">K435DRAFT_817762</name>
</gene>
<name>A0A4V4HHE6_DENBC</name>
<organism evidence="9 10">
    <name type="scientific">Dendrothele bispora (strain CBS 962.96)</name>
    <dbReference type="NCBI Taxonomy" id="1314807"/>
    <lineage>
        <taxon>Eukaryota</taxon>
        <taxon>Fungi</taxon>
        <taxon>Dikarya</taxon>
        <taxon>Basidiomycota</taxon>
        <taxon>Agaricomycotina</taxon>
        <taxon>Agaricomycetes</taxon>
        <taxon>Agaricomycetidae</taxon>
        <taxon>Agaricales</taxon>
        <taxon>Agaricales incertae sedis</taxon>
        <taxon>Dendrothele</taxon>
    </lineage>
</organism>
<evidence type="ECO:0000256" key="5">
    <source>
        <dbReference type="ARBA" id="ARBA00022989"/>
    </source>
</evidence>
<evidence type="ECO:0000256" key="3">
    <source>
        <dbReference type="ARBA" id="ARBA00022801"/>
    </source>
</evidence>
<proteinExistence type="predicted"/>
<dbReference type="PANTHER" id="PTHR23129">
    <property type="entry name" value="ACYL-COENZYME A DIPHOSPHATASE FITM2"/>
    <property type="match status" value="1"/>
</dbReference>
<evidence type="ECO:0000256" key="1">
    <source>
        <dbReference type="ARBA" id="ARBA00004477"/>
    </source>
</evidence>
<dbReference type="PANTHER" id="PTHR23129:SF0">
    <property type="entry name" value="ACYL-COENZYME A DIPHOSPHATASE FITM2"/>
    <property type="match status" value="1"/>
</dbReference>
<keyword evidence="10" id="KW-1185">Reference proteome</keyword>
<feature type="transmembrane region" description="Helical" evidence="8">
    <location>
        <begin position="90"/>
        <end position="108"/>
    </location>
</feature>
<evidence type="ECO:0000256" key="4">
    <source>
        <dbReference type="ARBA" id="ARBA00022824"/>
    </source>
</evidence>
<evidence type="ECO:0000256" key="8">
    <source>
        <dbReference type="SAM" id="Phobius"/>
    </source>
</evidence>
<evidence type="ECO:0000256" key="7">
    <source>
        <dbReference type="ARBA" id="ARBA00023136"/>
    </source>
</evidence>
<evidence type="ECO:0000313" key="10">
    <source>
        <dbReference type="Proteomes" id="UP000297245"/>
    </source>
</evidence>
<dbReference type="AlphaFoldDB" id="A0A4V4HHE6"/>
<dbReference type="InterPro" id="IPR019388">
    <property type="entry name" value="FIT"/>
</dbReference>
<evidence type="ECO:0000256" key="2">
    <source>
        <dbReference type="ARBA" id="ARBA00022692"/>
    </source>
</evidence>
<dbReference type="Proteomes" id="UP000297245">
    <property type="component" value="Unassembled WGS sequence"/>
</dbReference>
<dbReference type="GO" id="GO:0005789">
    <property type="term" value="C:endoplasmic reticulum membrane"/>
    <property type="evidence" value="ECO:0007669"/>
    <property type="project" value="UniProtKB-SubCell"/>
</dbReference>
<keyword evidence="3" id="KW-0378">Hydrolase</keyword>
<accession>A0A4V4HHE6</accession>
<evidence type="ECO:0000313" key="9">
    <source>
        <dbReference type="EMBL" id="THV02396.1"/>
    </source>
</evidence>
<keyword evidence="7 8" id="KW-0472">Membrane</keyword>
<dbReference type="EMBL" id="ML179077">
    <property type="protein sequence ID" value="THV02396.1"/>
    <property type="molecule type" value="Genomic_DNA"/>
</dbReference>
<feature type="transmembrane region" description="Helical" evidence="8">
    <location>
        <begin position="242"/>
        <end position="261"/>
    </location>
</feature>
<protein>
    <submittedName>
        <fullName evidence="9">Uncharacterized protein</fullName>
    </submittedName>
</protein>
<feature type="transmembrane region" description="Helical" evidence="8">
    <location>
        <begin position="59"/>
        <end position="78"/>
    </location>
</feature>
<dbReference type="GO" id="GO:0008654">
    <property type="term" value="P:phospholipid biosynthetic process"/>
    <property type="evidence" value="ECO:0007669"/>
    <property type="project" value="TreeGrafter"/>
</dbReference>